<name>A0A182Q2H0_9DIPT</name>
<organism evidence="2 3">
    <name type="scientific">Anopheles farauti</name>
    <dbReference type="NCBI Taxonomy" id="69004"/>
    <lineage>
        <taxon>Eukaryota</taxon>
        <taxon>Metazoa</taxon>
        <taxon>Ecdysozoa</taxon>
        <taxon>Arthropoda</taxon>
        <taxon>Hexapoda</taxon>
        <taxon>Insecta</taxon>
        <taxon>Pterygota</taxon>
        <taxon>Neoptera</taxon>
        <taxon>Endopterygota</taxon>
        <taxon>Diptera</taxon>
        <taxon>Nematocera</taxon>
        <taxon>Culicoidea</taxon>
        <taxon>Culicidae</taxon>
        <taxon>Anophelinae</taxon>
        <taxon>Anopheles</taxon>
    </lineage>
</organism>
<dbReference type="VEuPathDB" id="VectorBase:AFAF001775"/>
<accession>A0A182Q2H0</accession>
<dbReference type="EMBL" id="AXCN02000800">
    <property type="status" value="NOT_ANNOTATED_CDS"/>
    <property type="molecule type" value="Genomic_DNA"/>
</dbReference>
<dbReference type="EnsemblMetazoa" id="AFAF001775-RA">
    <property type="protein sequence ID" value="AFAF001775-PA"/>
    <property type="gene ID" value="AFAF001775"/>
</dbReference>
<evidence type="ECO:0000313" key="3">
    <source>
        <dbReference type="Proteomes" id="UP000075886"/>
    </source>
</evidence>
<reference evidence="3" key="1">
    <citation type="submission" date="2014-01" db="EMBL/GenBank/DDBJ databases">
        <title>The Genome Sequence of Anopheles farauti FAR1 (V2).</title>
        <authorList>
            <consortium name="The Broad Institute Genomics Platform"/>
            <person name="Neafsey D.E."/>
            <person name="Besansky N."/>
            <person name="Howell P."/>
            <person name="Walton C."/>
            <person name="Young S.K."/>
            <person name="Zeng Q."/>
            <person name="Gargeya S."/>
            <person name="Fitzgerald M."/>
            <person name="Haas B."/>
            <person name="Abouelleil A."/>
            <person name="Allen A.W."/>
            <person name="Alvarado L."/>
            <person name="Arachchi H.M."/>
            <person name="Berlin A.M."/>
            <person name="Chapman S.B."/>
            <person name="Gainer-Dewar J."/>
            <person name="Goldberg J."/>
            <person name="Griggs A."/>
            <person name="Gujja S."/>
            <person name="Hansen M."/>
            <person name="Howarth C."/>
            <person name="Imamovic A."/>
            <person name="Ireland A."/>
            <person name="Larimer J."/>
            <person name="McCowan C."/>
            <person name="Murphy C."/>
            <person name="Pearson M."/>
            <person name="Poon T.W."/>
            <person name="Priest M."/>
            <person name="Roberts A."/>
            <person name="Saif S."/>
            <person name="Shea T."/>
            <person name="Sisk P."/>
            <person name="Sykes S."/>
            <person name="Wortman J."/>
            <person name="Nusbaum C."/>
            <person name="Birren B."/>
        </authorList>
    </citation>
    <scope>NUCLEOTIDE SEQUENCE [LARGE SCALE GENOMIC DNA]</scope>
    <source>
        <strain evidence="3">FAR1</strain>
    </source>
</reference>
<feature type="compositionally biased region" description="Basic and acidic residues" evidence="1">
    <location>
        <begin position="47"/>
        <end position="61"/>
    </location>
</feature>
<protein>
    <submittedName>
        <fullName evidence="2">Uncharacterized protein</fullName>
    </submittedName>
</protein>
<evidence type="ECO:0000256" key="1">
    <source>
        <dbReference type="SAM" id="MobiDB-lite"/>
    </source>
</evidence>
<evidence type="ECO:0000313" key="2">
    <source>
        <dbReference type="EnsemblMetazoa" id="AFAF001775-PA"/>
    </source>
</evidence>
<sequence length="75" mass="8376">MASGGPRRVPLTRTQTLDEADEGGNGEEDDEEEDDEEEDDGDAATPLDRDTDALDEEKLVPDSDEDDGYEYDEFY</sequence>
<reference evidence="2" key="2">
    <citation type="submission" date="2020-05" db="UniProtKB">
        <authorList>
            <consortium name="EnsemblMetazoa"/>
        </authorList>
    </citation>
    <scope>IDENTIFICATION</scope>
    <source>
        <strain evidence="2">FAR1</strain>
    </source>
</reference>
<feature type="compositionally biased region" description="Acidic residues" evidence="1">
    <location>
        <begin position="18"/>
        <end position="42"/>
    </location>
</feature>
<feature type="region of interest" description="Disordered" evidence="1">
    <location>
        <begin position="1"/>
        <end position="75"/>
    </location>
</feature>
<keyword evidence="3" id="KW-1185">Reference proteome</keyword>
<dbReference type="AlphaFoldDB" id="A0A182Q2H0"/>
<proteinExistence type="predicted"/>
<dbReference type="Proteomes" id="UP000075886">
    <property type="component" value="Unassembled WGS sequence"/>
</dbReference>
<feature type="compositionally biased region" description="Acidic residues" evidence="1">
    <location>
        <begin position="62"/>
        <end position="75"/>
    </location>
</feature>